<accession>A0A0F7KDI3</accession>
<evidence type="ECO:0000313" key="1">
    <source>
        <dbReference type="EMBL" id="AKH36822.1"/>
    </source>
</evidence>
<protein>
    <submittedName>
        <fullName evidence="1">Uncharacterized protein</fullName>
    </submittedName>
</protein>
<dbReference type="Proteomes" id="UP000034156">
    <property type="component" value="Chromosome"/>
</dbReference>
<keyword evidence="2" id="KW-1185">Reference proteome</keyword>
<reference evidence="2" key="1">
    <citation type="submission" date="2015-05" db="EMBL/GenBank/DDBJ databases">
        <title>Draft genome of Nitrosomonas communis strain Nm2.</title>
        <authorList>
            <person name="Kozlowski J.A."/>
            <person name="Kits K.D."/>
            <person name="Stein L.Y."/>
        </authorList>
    </citation>
    <scope>NUCLEOTIDE SEQUENCE [LARGE SCALE GENOMIC DNA]</scope>
    <source>
        <strain evidence="2">Nm2</strain>
    </source>
</reference>
<reference evidence="1 2" key="2">
    <citation type="journal article" date="2016" name="Genome Announc.">
        <title>Genome Sequence of Nitrosomonas communis Strain Nm2, a Mesophilic Ammonia-Oxidizing Bacterium Isolated from Mediterranean Soil.</title>
        <authorList>
            <person name="Kozlowski J.A."/>
            <person name="Kits K.D."/>
            <person name="Stein L.Y."/>
        </authorList>
    </citation>
    <scope>NUCLEOTIDE SEQUENCE [LARGE SCALE GENOMIC DNA]</scope>
    <source>
        <strain evidence="1 2">Nm2</strain>
    </source>
</reference>
<dbReference type="PATRIC" id="fig|44574.3.peg.421"/>
<organism evidence="1 2">
    <name type="scientific">Nitrosomonas communis</name>
    <dbReference type="NCBI Taxonomy" id="44574"/>
    <lineage>
        <taxon>Bacteria</taxon>
        <taxon>Pseudomonadati</taxon>
        <taxon>Pseudomonadota</taxon>
        <taxon>Betaproteobacteria</taxon>
        <taxon>Nitrosomonadales</taxon>
        <taxon>Nitrosomonadaceae</taxon>
        <taxon>Nitrosomonas</taxon>
    </lineage>
</organism>
<name>A0A0F7KDI3_9PROT</name>
<dbReference type="AlphaFoldDB" id="A0A0F7KDI3"/>
<evidence type="ECO:0000313" key="2">
    <source>
        <dbReference type="Proteomes" id="UP000034156"/>
    </source>
</evidence>
<gene>
    <name evidence="1" type="ORF">AAW31_01780</name>
</gene>
<proteinExistence type="predicted"/>
<sequence>MDKIKRLTFFLVMQKLYRVYSQSFSINPKKELVIIVFCYIYRDKSNDLMDMMLVAITGQVNF</sequence>
<dbReference type="EMBL" id="CP011451">
    <property type="protein sequence ID" value="AKH36822.1"/>
    <property type="molecule type" value="Genomic_DNA"/>
</dbReference>
<dbReference type="KEGG" id="nco:AAW31_01780"/>